<feature type="binding site" evidence="11">
    <location>
        <position position="449"/>
    </location>
    <ligand>
        <name>Zn(2+)</name>
        <dbReference type="ChEBI" id="CHEBI:29105"/>
    </ligand>
</feature>
<evidence type="ECO:0000256" key="6">
    <source>
        <dbReference type="ARBA" id="ARBA00022840"/>
    </source>
</evidence>
<feature type="binding site" evidence="11">
    <location>
        <position position="446"/>
    </location>
    <ligand>
        <name>Zn(2+)</name>
        <dbReference type="ChEBI" id="CHEBI:29105"/>
    </ligand>
</feature>
<dbReference type="Pfam" id="PF06508">
    <property type="entry name" value="QueC"/>
    <property type="match status" value="1"/>
</dbReference>
<keyword evidence="5 11" id="KW-0862">Zinc</keyword>
<evidence type="ECO:0000256" key="3">
    <source>
        <dbReference type="ARBA" id="ARBA00022723"/>
    </source>
</evidence>
<keyword evidence="2 11" id="KW-0436">Ligase</keyword>
<dbReference type="SUPFAM" id="SSF56235">
    <property type="entry name" value="N-terminal nucleophile aminohydrolases (Ntn hydrolases)"/>
    <property type="match status" value="1"/>
</dbReference>
<dbReference type="CDD" id="cd01995">
    <property type="entry name" value="QueC-like"/>
    <property type="match status" value="1"/>
</dbReference>
<comment type="cofactor">
    <cofactor evidence="11">
        <name>Zn(2+)</name>
        <dbReference type="ChEBI" id="CHEBI:29105"/>
    </cofactor>
    <text evidence="11">Binds 1 zinc ion per subunit.</text>
</comment>
<evidence type="ECO:0000259" key="12">
    <source>
        <dbReference type="PROSITE" id="PS51278"/>
    </source>
</evidence>
<dbReference type="GO" id="GO:0005524">
    <property type="term" value="F:ATP binding"/>
    <property type="evidence" value="ECO:0007669"/>
    <property type="project" value="UniProtKB-UniRule"/>
</dbReference>
<evidence type="ECO:0000256" key="1">
    <source>
        <dbReference type="ARBA" id="ARBA00005061"/>
    </source>
</evidence>
<dbReference type="PANTHER" id="PTHR42914:SF1">
    <property type="entry name" value="7-CYANO-7-DEAZAGUANINE SYNTHASE"/>
    <property type="match status" value="1"/>
</dbReference>
<dbReference type="Pfam" id="PF13537">
    <property type="entry name" value="GATase_7"/>
    <property type="match status" value="1"/>
</dbReference>
<comment type="caution">
    <text evidence="13">The sequence shown here is derived from an EMBL/GenBank/DDBJ whole genome shotgun (WGS) entry which is preliminary data.</text>
</comment>
<reference evidence="13" key="2">
    <citation type="submission" date="2020-09" db="EMBL/GenBank/DDBJ databases">
        <authorList>
            <person name="Sun Q."/>
            <person name="Ohkuma M."/>
        </authorList>
    </citation>
    <scope>NUCLEOTIDE SEQUENCE</scope>
    <source>
        <strain evidence="13">JCM 10088</strain>
    </source>
</reference>
<dbReference type="InterPro" id="IPR017932">
    <property type="entry name" value="GATase_2_dom"/>
</dbReference>
<evidence type="ECO:0000256" key="9">
    <source>
        <dbReference type="ARBA" id="ARBA00039149"/>
    </source>
</evidence>
<evidence type="ECO:0000256" key="5">
    <source>
        <dbReference type="ARBA" id="ARBA00022833"/>
    </source>
</evidence>
<dbReference type="HAMAP" id="MF_01633">
    <property type="entry name" value="QueC"/>
    <property type="match status" value="1"/>
</dbReference>
<keyword evidence="6 11" id="KW-0067">ATP-binding</keyword>
<evidence type="ECO:0000256" key="10">
    <source>
        <dbReference type="ARBA" id="ARBA00047890"/>
    </source>
</evidence>
<evidence type="ECO:0000313" key="14">
    <source>
        <dbReference type="Proteomes" id="UP000610960"/>
    </source>
</evidence>
<comment type="pathway">
    <text evidence="1 11">Purine metabolism; 7-cyano-7-deazaguanine biosynthesis.</text>
</comment>
<name>A0A830GXL3_9CREN</name>
<evidence type="ECO:0000256" key="4">
    <source>
        <dbReference type="ARBA" id="ARBA00022741"/>
    </source>
</evidence>
<comment type="catalytic activity">
    <reaction evidence="10 11">
        <text>7-carboxy-7-carbaguanine + NH4(+) + 2 ATP = 7-cyano-7-carbaguanine + 2 AMP + 2 diphosphate + 2 H(+)</text>
        <dbReference type="Rhea" id="RHEA:27982"/>
        <dbReference type="ChEBI" id="CHEBI:15378"/>
        <dbReference type="ChEBI" id="CHEBI:28938"/>
        <dbReference type="ChEBI" id="CHEBI:30616"/>
        <dbReference type="ChEBI" id="CHEBI:33019"/>
        <dbReference type="ChEBI" id="CHEBI:45075"/>
        <dbReference type="ChEBI" id="CHEBI:61036"/>
        <dbReference type="ChEBI" id="CHEBI:456215"/>
        <dbReference type="EC" id="6.3.4.20"/>
    </reaction>
</comment>
<keyword evidence="3 11" id="KW-0479">Metal-binding</keyword>
<dbReference type="PANTHER" id="PTHR42914">
    <property type="entry name" value="7-CYANO-7-DEAZAGUANINE SYNTHASE"/>
    <property type="match status" value="1"/>
</dbReference>
<protein>
    <recommendedName>
        <fullName evidence="9 11">7-cyano-7-deazaguanine synthase</fullName>
        <ecNumber evidence="9 11">6.3.4.20</ecNumber>
    </recommendedName>
    <alternativeName>
        <fullName evidence="11">7-cyano-7-carbaguanine synthase</fullName>
    </alternativeName>
    <alternativeName>
        <fullName evidence="11">Archaeosine biosynthesis protein QueC</fullName>
    </alternativeName>
    <alternativeName>
        <fullName evidence="11">PreQ(0) synthase</fullName>
    </alternativeName>
</protein>
<dbReference type="SUPFAM" id="SSF52402">
    <property type="entry name" value="Adenine nucleotide alpha hydrolases-like"/>
    <property type="match status" value="1"/>
</dbReference>
<dbReference type="InterPro" id="IPR018317">
    <property type="entry name" value="QueC"/>
</dbReference>
<evidence type="ECO:0000256" key="11">
    <source>
        <dbReference type="HAMAP-Rule" id="MF_01633"/>
    </source>
</evidence>
<dbReference type="OrthoDB" id="6532at2157"/>
<dbReference type="EC" id="6.3.4.20" evidence="9 11"/>
<dbReference type="Gene3D" id="3.40.50.620">
    <property type="entry name" value="HUPs"/>
    <property type="match status" value="1"/>
</dbReference>
<dbReference type="RefSeq" id="WP_188597096.1">
    <property type="nucleotide sequence ID" value="NZ_BMNL01000004.1"/>
</dbReference>
<dbReference type="EMBL" id="BMNL01000004">
    <property type="protein sequence ID" value="GGP22410.1"/>
    <property type="molecule type" value="Genomic_DNA"/>
</dbReference>
<reference evidence="13" key="1">
    <citation type="journal article" date="2014" name="Int. J. Syst. Evol. Microbiol.">
        <title>Complete genome sequence of Corynebacterium casei LMG S-19264T (=DSM 44701T), isolated from a smear-ripened cheese.</title>
        <authorList>
            <consortium name="US DOE Joint Genome Institute (JGI-PGF)"/>
            <person name="Walter F."/>
            <person name="Albersmeier A."/>
            <person name="Kalinowski J."/>
            <person name="Ruckert C."/>
        </authorList>
    </citation>
    <scope>NUCLEOTIDE SEQUENCE</scope>
    <source>
        <strain evidence="13">JCM 10088</strain>
    </source>
</reference>
<dbReference type="Gene3D" id="3.60.20.10">
    <property type="entry name" value="Glutamine Phosphoribosylpyrophosphate, subunit 1, domain 1"/>
    <property type="match status" value="1"/>
</dbReference>
<feature type="binding site" evidence="11">
    <location>
        <position position="438"/>
    </location>
    <ligand>
        <name>Zn(2+)</name>
        <dbReference type="ChEBI" id="CHEBI:29105"/>
    </ligand>
</feature>
<accession>A0A830GXL3</accession>
<dbReference type="InterPro" id="IPR029055">
    <property type="entry name" value="Ntn_hydrolases_N"/>
</dbReference>
<evidence type="ECO:0000256" key="7">
    <source>
        <dbReference type="ARBA" id="ARBA00037768"/>
    </source>
</evidence>
<comment type="function">
    <text evidence="7 11">Catalyzes the ATP-dependent conversion of 7-carboxy-7-deazaguanine (CDG) to 7-cyano-7-deazaguanine (preQ(0)).</text>
</comment>
<gene>
    <name evidence="11" type="primary">queC</name>
    <name evidence="13" type="ORF">GCM10007981_18360</name>
</gene>
<keyword evidence="14" id="KW-1185">Reference proteome</keyword>
<dbReference type="GO" id="GO:0016879">
    <property type="term" value="F:ligase activity, forming carbon-nitrogen bonds"/>
    <property type="evidence" value="ECO:0007669"/>
    <property type="project" value="UniProtKB-UniRule"/>
</dbReference>
<dbReference type="InterPro" id="IPR014729">
    <property type="entry name" value="Rossmann-like_a/b/a_fold"/>
</dbReference>
<organism evidence="13 14">
    <name type="scientific">Thermocladium modestius</name>
    <dbReference type="NCBI Taxonomy" id="62609"/>
    <lineage>
        <taxon>Archaea</taxon>
        <taxon>Thermoproteota</taxon>
        <taxon>Thermoprotei</taxon>
        <taxon>Thermoproteales</taxon>
        <taxon>Thermoproteaceae</taxon>
        <taxon>Thermocladium</taxon>
    </lineage>
</organism>
<dbReference type="Proteomes" id="UP000610960">
    <property type="component" value="Unassembled WGS sequence"/>
</dbReference>
<dbReference type="UniPathway" id="UPA00391"/>
<sequence length="494" mass="55464">MDCSISGVLIFGEMDERRASIIEDKLIDILIRAEERGRDSWGIVYLTKKGEFREEKGVGPASSSLAGKRGFLGPDAVAVIANNRAEPTTEVVVEKGIDDIQPFVGDRIAVTHNGTIANDSELERRYGIRKRSRIDSSVLPPLLERAWNGSLEDLQRILRDEVTGSYAVAVLDRSRPGRLWLATNFKPLYVMWDWSANALFFSSMDYYMQDPDKAPWESNVVRRVNPYTVVEIGVDGTWREASLWRSGSGNRRRVLVIASGGLDSTVAATSLKRDGYDVSLLHFNYRHKSEEREREAVREVAKALEVPLIEVNMDFFKLVGHSPLLGEGDVNKARMGEAGAEFAHEWVPARNFVFISLATAIAEAWGFDAVATGVNLEESGAYPDNEMEFIRLLNSVMPYATGPQRRVELLMPVGHLVKHEIVKLGLEIGAPLEHTWSCYENGDKHCGLCGPCYMRRVAFKVNGVRDPVPYSLPPDDEEAFWRGTRDYHRRMNNS</sequence>
<dbReference type="GO" id="GO:0008270">
    <property type="term" value="F:zinc ion binding"/>
    <property type="evidence" value="ECO:0007669"/>
    <property type="project" value="UniProtKB-UniRule"/>
</dbReference>
<comment type="similarity">
    <text evidence="8 11">Belongs to the QueC family.</text>
</comment>
<evidence type="ECO:0000256" key="8">
    <source>
        <dbReference type="ARBA" id="ARBA00037993"/>
    </source>
</evidence>
<feature type="domain" description="Glutamine amidotransferase type-2" evidence="12">
    <location>
        <begin position="3"/>
        <end position="235"/>
    </location>
</feature>
<dbReference type="AlphaFoldDB" id="A0A830GXL3"/>
<proteinExistence type="inferred from homology"/>
<evidence type="ECO:0000256" key="2">
    <source>
        <dbReference type="ARBA" id="ARBA00022598"/>
    </source>
</evidence>
<feature type="binding site" evidence="11">
    <location>
        <begin position="258"/>
        <end position="268"/>
    </location>
    <ligand>
        <name>ATP</name>
        <dbReference type="ChEBI" id="CHEBI:30616"/>
    </ligand>
</feature>
<dbReference type="NCBIfam" id="TIGR00364">
    <property type="entry name" value="7-cyano-7-deazaguanine synthase QueC"/>
    <property type="match status" value="1"/>
</dbReference>
<keyword evidence="4 11" id="KW-0547">Nucleotide-binding</keyword>
<dbReference type="PROSITE" id="PS51278">
    <property type="entry name" value="GATASE_TYPE_2"/>
    <property type="match status" value="1"/>
</dbReference>
<feature type="binding site" evidence="11">
    <location>
        <position position="452"/>
    </location>
    <ligand>
        <name>Zn(2+)</name>
        <dbReference type="ChEBI" id="CHEBI:29105"/>
    </ligand>
</feature>
<evidence type="ECO:0000313" key="13">
    <source>
        <dbReference type="EMBL" id="GGP22410.1"/>
    </source>
</evidence>